<dbReference type="OrthoDB" id="5429442at2759"/>
<keyword evidence="2" id="KW-1185">Reference proteome</keyword>
<evidence type="ECO:0000313" key="2">
    <source>
        <dbReference type="Proteomes" id="UP000605986"/>
    </source>
</evidence>
<sequence length="576" mass="64432">MASSPASPSRLKVNIQTFDQVIALSQAHINQTLKHNFTFTKSNKDLLKFGKDFNGYSLYGDLKPPSIGVIASDQGEKALLYLEFKDGSEFFWTENTSIKGADGRPAKATAEIKQISASGWRLAFLTTFSLQEVAKSDLPNQVAAVTSELGKPGDYSISRLIIDFGNAKHLTLVWEECLTPGLTGETKDKMKSHIQIFFQDWFDALRISGNYNVLGYTAKVNPTPKVLEQANKDAPHLSPTALRLQTMIQPSSGEVPNEDGHLNAILFTEMTEQRSLPKDKLPWSGDLFYQSIGGTLAMSKTNFWERFIKPKLQVVNQENLKLMNHIAWLFCDQSRFSSQQSMFTNPIANSPWVVQPKEKGTFENVNFTFNKDSNQQWREEFKNETTRKMSDGEDKWTSEAYCRNDIRALPGTGLIRIESDVYVLSTRQITGSLSLAVFALLSMTRIRWTTFLNLQAIENGGALDVKVTTEEREVDCRVMPVSATIFDNVPVLKSYVKDLGSNIDAKTKDIPNLARNYIKGLMAAQNTAKQLSDVLNGQGRFIFPGGGTFDMKDPIFSKNEDLLIGLSYKQGQDKSA</sequence>
<dbReference type="AlphaFoldDB" id="A0A8H4KUA9"/>
<protein>
    <submittedName>
        <fullName evidence="1">Uncharacterized protein</fullName>
    </submittedName>
</protein>
<proteinExistence type="predicted"/>
<organism evidence="1 2">
    <name type="scientific">Fusarium austroafricanum</name>
    <dbReference type="NCBI Taxonomy" id="2364996"/>
    <lineage>
        <taxon>Eukaryota</taxon>
        <taxon>Fungi</taxon>
        <taxon>Dikarya</taxon>
        <taxon>Ascomycota</taxon>
        <taxon>Pezizomycotina</taxon>
        <taxon>Sordariomycetes</taxon>
        <taxon>Hypocreomycetidae</taxon>
        <taxon>Hypocreales</taxon>
        <taxon>Nectriaceae</taxon>
        <taxon>Fusarium</taxon>
        <taxon>Fusarium concolor species complex</taxon>
    </lineage>
</organism>
<evidence type="ECO:0000313" key="1">
    <source>
        <dbReference type="EMBL" id="KAF4456357.1"/>
    </source>
</evidence>
<name>A0A8H4KUA9_9HYPO</name>
<accession>A0A8H4KUA9</accession>
<gene>
    <name evidence="1" type="ORF">F53441_1516</name>
</gene>
<dbReference type="Proteomes" id="UP000605986">
    <property type="component" value="Unassembled WGS sequence"/>
</dbReference>
<reference evidence="1" key="1">
    <citation type="submission" date="2020-01" db="EMBL/GenBank/DDBJ databases">
        <title>Identification and distribution of gene clusters putatively required for synthesis of sphingolipid metabolism inhibitors in phylogenetically diverse species of the filamentous fungus Fusarium.</title>
        <authorList>
            <person name="Kim H.-S."/>
            <person name="Busman M."/>
            <person name="Brown D.W."/>
            <person name="Divon H."/>
            <person name="Uhlig S."/>
            <person name="Proctor R.H."/>
        </authorList>
    </citation>
    <scope>NUCLEOTIDE SEQUENCE</scope>
    <source>
        <strain evidence="1">NRRL 53441</strain>
    </source>
</reference>
<comment type="caution">
    <text evidence="1">The sequence shown here is derived from an EMBL/GenBank/DDBJ whole genome shotgun (WGS) entry which is preliminary data.</text>
</comment>
<dbReference type="EMBL" id="JAADJG010000061">
    <property type="protein sequence ID" value="KAF4456357.1"/>
    <property type="molecule type" value="Genomic_DNA"/>
</dbReference>